<name>A0A158EYS9_CABSO</name>
<dbReference type="EMBL" id="FCOC02000001">
    <property type="protein sequence ID" value="SAL12663.1"/>
    <property type="molecule type" value="Genomic_DNA"/>
</dbReference>
<protein>
    <submittedName>
        <fullName evidence="2">Uncharacterized protein</fullName>
    </submittedName>
</protein>
<dbReference type="Proteomes" id="UP000054893">
    <property type="component" value="Unassembled WGS sequence"/>
</dbReference>
<organism evidence="2 3">
    <name type="scientific">Caballeronia sordidicola</name>
    <name type="common">Burkholderia sordidicola</name>
    <dbReference type="NCBI Taxonomy" id="196367"/>
    <lineage>
        <taxon>Bacteria</taxon>
        <taxon>Pseudomonadati</taxon>
        <taxon>Pseudomonadota</taxon>
        <taxon>Betaproteobacteria</taxon>
        <taxon>Burkholderiales</taxon>
        <taxon>Burkholderiaceae</taxon>
        <taxon>Caballeronia</taxon>
    </lineage>
</organism>
<accession>A0A158EYS9</accession>
<evidence type="ECO:0000256" key="1">
    <source>
        <dbReference type="SAM" id="Phobius"/>
    </source>
</evidence>
<feature type="transmembrane region" description="Helical" evidence="1">
    <location>
        <begin position="21"/>
        <end position="54"/>
    </location>
</feature>
<dbReference type="AlphaFoldDB" id="A0A158EYS9"/>
<keyword evidence="1" id="KW-0472">Membrane</keyword>
<proteinExistence type="predicted"/>
<evidence type="ECO:0000313" key="3">
    <source>
        <dbReference type="Proteomes" id="UP000054893"/>
    </source>
</evidence>
<evidence type="ECO:0000313" key="2">
    <source>
        <dbReference type="EMBL" id="SAL12663.1"/>
    </source>
</evidence>
<keyword evidence="1" id="KW-1133">Transmembrane helix</keyword>
<feature type="transmembrane region" description="Helical" evidence="1">
    <location>
        <begin position="66"/>
        <end position="85"/>
    </location>
</feature>
<keyword evidence="1" id="KW-0812">Transmembrane</keyword>
<sequence>MPRTENAKTAASIRCDFLVVAWCSVSLIATFGLCVLIGLKAVGIATVLVSVAAWKINWSKRPPSPTFWRYCWFALLLFDLGLAVYENMRL</sequence>
<gene>
    <name evidence="2" type="ORF">AWB64_00539</name>
</gene>
<reference evidence="2 3" key="1">
    <citation type="submission" date="2016-01" db="EMBL/GenBank/DDBJ databases">
        <authorList>
            <person name="Oliw E.H."/>
        </authorList>
    </citation>
    <scope>NUCLEOTIDE SEQUENCE [LARGE SCALE GENOMIC DNA]</scope>
    <source>
        <strain evidence="2">LMG 22029</strain>
    </source>
</reference>